<feature type="non-terminal residue" evidence="1">
    <location>
        <position position="1"/>
    </location>
</feature>
<comment type="caution">
    <text evidence="1">The sequence shown here is derived from an EMBL/GenBank/DDBJ whole genome shotgun (WGS) entry which is preliminary data.</text>
</comment>
<dbReference type="AlphaFoldDB" id="A0A392RAU0"/>
<sequence>DKLGKGSGYLAAAYLQPLSASKYEPFDCFSD</sequence>
<dbReference type="Proteomes" id="UP000265520">
    <property type="component" value="Unassembled WGS sequence"/>
</dbReference>
<reference evidence="1 2" key="1">
    <citation type="journal article" date="2018" name="Front. Plant Sci.">
        <title>Red Clover (Trifolium pratense) and Zigzag Clover (T. medium) - A Picture of Genomic Similarities and Differences.</title>
        <authorList>
            <person name="Dluhosova J."/>
            <person name="Istvanek J."/>
            <person name="Nedelnik J."/>
            <person name="Repkova J."/>
        </authorList>
    </citation>
    <scope>NUCLEOTIDE SEQUENCE [LARGE SCALE GENOMIC DNA]</scope>
    <source>
        <strain evidence="2">cv. 10/8</strain>
        <tissue evidence="1">Leaf</tissue>
    </source>
</reference>
<proteinExistence type="predicted"/>
<accession>A0A392RAU0</accession>
<dbReference type="EMBL" id="LXQA010197693">
    <property type="protein sequence ID" value="MCI32675.1"/>
    <property type="molecule type" value="Genomic_DNA"/>
</dbReference>
<organism evidence="1 2">
    <name type="scientific">Trifolium medium</name>
    <dbReference type="NCBI Taxonomy" id="97028"/>
    <lineage>
        <taxon>Eukaryota</taxon>
        <taxon>Viridiplantae</taxon>
        <taxon>Streptophyta</taxon>
        <taxon>Embryophyta</taxon>
        <taxon>Tracheophyta</taxon>
        <taxon>Spermatophyta</taxon>
        <taxon>Magnoliopsida</taxon>
        <taxon>eudicotyledons</taxon>
        <taxon>Gunneridae</taxon>
        <taxon>Pentapetalae</taxon>
        <taxon>rosids</taxon>
        <taxon>fabids</taxon>
        <taxon>Fabales</taxon>
        <taxon>Fabaceae</taxon>
        <taxon>Papilionoideae</taxon>
        <taxon>50 kb inversion clade</taxon>
        <taxon>NPAAA clade</taxon>
        <taxon>Hologalegina</taxon>
        <taxon>IRL clade</taxon>
        <taxon>Trifolieae</taxon>
        <taxon>Trifolium</taxon>
    </lineage>
</organism>
<evidence type="ECO:0000313" key="1">
    <source>
        <dbReference type="EMBL" id="MCI32675.1"/>
    </source>
</evidence>
<keyword evidence="2" id="KW-1185">Reference proteome</keyword>
<name>A0A392RAU0_9FABA</name>
<protein>
    <submittedName>
        <fullName evidence="1">Uncharacterized protein</fullName>
    </submittedName>
</protein>
<evidence type="ECO:0000313" key="2">
    <source>
        <dbReference type="Proteomes" id="UP000265520"/>
    </source>
</evidence>